<dbReference type="Pfam" id="PF08282">
    <property type="entry name" value="Hydrolase_3"/>
    <property type="match status" value="1"/>
</dbReference>
<dbReference type="PROSITE" id="PS01229">
    <property type="entry name" value="COF_2"/>
    <property type="match status" value="1"/>
</dbReference>
<dbReference type="NCBIfam" id="TIGR01484">
    <property type="entry name" value="HAD-SF-IIB"/>
    <property type="match status" value="1"/>
</dbReference>
<dbReference type="PATRIC" id="fig|1122151.5.peg.2381"/>
<dbReference type="PANTHER" id="PTHR10000:SF23">
    <property type="entry name" value="5-AMINO-6-(5-PHOSPHO-D-RIBITYLAMINO)URACIL PHOSPHATASE YITU"/>
    <property type="match status" value="1"/>
</dbReference>
<keyword evidence="1" id="KW-0378">Hydrolase</keyword>
<dbReference type="RefSeq" id="WP_025086394.1">
    <property type="nucleotide sequence ID" value="NZ_AZES01000064.1"/>
</dbReference>
<accession>A0A0R1PF14</accession>
<dbReference type="InterPro" id="IPR006379">
    <property type="entry name" value="HAD-SF_hydro_IIB"/>
</dbReference>
<proteinExistence type="predicted"/>
<dbReference type="InterPro" id="IPR000150">
    <property type="entry name" value="Cof"/>
</dbReference>
<dbReference type="Gene3D" id="3.40.50.1000">
    <property type="entry name" value="HAD superfamily/HAD-like"/>
    <property type="match status" value="1"/>
</dbReference>
<dbReference type="InterPro" id="IPR023214">
    <property type="entry name" value="HAD_sf"/>
</dbReference>
<dbReference type="GO" id="GO:0000287">
    <property type="term" value="F:magnesium ion binding"/>
    <property type="evidence" value="ECO:0007669"/>
    <property type="project" value="TreeGrafter"/>
</dbReference>
<dbReference type="PANTHER" id="PTHR10000">
    <property type="entry name" value="PHOSPHOSERINE PHOSPHATASE"/>
    <property type="match status" value="1"/>
</dbReference>
<organism evidence="1 2">
    <name type="scientific">Companilactobacillus paralimentarius DSM 13238 = JCM 10415</name>
    <dbReference type="NCBI Taxonomy" id="1122151"/>
    <lineage>
        <taxon>Bacteria</taxon>
        <taxon>Bacillati</taxon>
        <taxon>Bacillota</taxon>
        <taxon>Bacilli</taxon>
        <taxon>Lactobacillales</taxon>
        <taxon>Lactobacillaceae</taxon>
        <taxon>Companilactobacillus</taxon>
    </lineage>
</organism>
<keyword evidence="2" id="KW-1185">Reference proteome</keyword>
<gene>
    <name evidence="1" type="ORF">FD33_GL002303</name>
</gene>
<dbReference type="Proteomes" id="UP000051908">
    <property type="component" value="Unassembled WGS sequence"/>
</dbReference>
<dbReference type="Gene3D" id="3.30.1240.10">
    <property type="match status" value="1"/>
</dbReference>
<dbReference type="GO" id="GO:0016791">
    <property type="term" value="F:phosphatase activity"/>
    <property type="evidence" value="ECO:0007669"/>
    <property type="project" value="TreeGrafter"/>
</dbReference>
<dbReference type="AlphaFoldDB" id="A0A0R1PF14"/>
<reference evidence="1 2" key="1">
    <citation type="journal article" date="2015" name="Genome Announc.">
        <title>Expanding the biotechnology potential of lactobacilli through comparative genomics of 213 strains and associated genera.</title>
        <authorList>
            <person name="Sun Z."/>
            <person name="Harris H.M."/>
            <person name="McCann A."/>
            <person name="Guo C."/>
            <person name="Argimon S."/>
            <person name="Zhang W."/>
            <person name="Yang X."/>
            <person name="Jeffery I.B."/>
            <person name="Cooney J.C."/>
            <person name="Kagawa T.F."/>
            <person name="Liu W."/>
            <person name="Song Y."/>
            <person name="Salvetti E."/>
            <person name="Wrobel A."/>
            <person name="Rasinkangas P."/>
            <person name="Parkhill J."/>
            <person name="Rea M.C."/>
            <person name="O'Sullivan O."/>
            <person name="Ritari J."/>
            <person name="Douillard F.P."/>
            <person name="Paul Ross R."/>
            <person name="Yang R."/>
            <person name="Briner A.E."/>
            <person name="Felis G.E."/>
            <person name="de Vos W.M."/>
            <person name="Barrangou R."/>
            <person name="Klaenhammer T.R."/>
            <person name="Caufield P.W."/>
            <person name="Cui Y."/>
            <person name="Zhang H."/>
            <person name="O'Toole P.W."/>
        </authorList>
    </citation>
    <scope>NUCLEOTIDE SEQUENCE [LARGE SCALE GENOMIC DNA]</scope>
    <source>
        <strain evidence="1 2">DSM 13238</strain>
    </source>
</reference>
<dbReference type="GeneID" id="96667959"/>
<dbReference type="EMBL" id="AZES01000064">
    <property type="protein sequence ID" value="KRL31088.1"/>
    <property type="molecule type" value="Genomic_DNA"/>
</dbReference>
<dbReference type="GO" id="GO:0005829">
    <property type="term" value="C:cytosol"/>
    <property type="evidence" value="ECO:0007669"/>
    <property type="project" value="TreeGrafter"/>
</dbReference>
<dbReference type="OrthoDB" id="9806027at2"/>
<dbReference type="SFLD" id="SFLDS00003">
    <property type="entry name" value="Haloacid_Dehalogenase"/>
    <property type="match status" value="1"/>
</dbReference>
<dbReference type="NCBIfam" id="TIGR00099">
    <property type="entry name" value="Cof-subfamily"/>
    <property type="match status" value="1"/>
</dbReference>
<sequence>MSKYSVFMDLDGTLLSSDHKHISVRTKATIERLQKHDVKFYIATGRMYELAKITQNLLNPEVGLITSNGAVFDGINGREVTLLGSKTVELAYQITQVNKLPMMLFTPETAYFTEKIPHFIAQNAGNFDEAFGYKEIENLEELRQVADKITNGVVLSRGDMDELNQAKAKLADSKKLRLSSSGPDNIEMIPLKTDKATAIQQVQWEQRIDADHTFVFGDGMNDLGMMQQAKYSVAMGNGVSTIKEQANYVTETNAKDGIAAFLENFFKDEF</sequence>
<dbReference type="SFLD" id="SFLDG01140">
    <property type="entry name" value="C2.B:_Phosphomannomutase_and_P"/>
    <property type="match status" value="1"/>
</dbReference>
<name>A0A0R1PF14_9LACO</name>
<comment type="caution">
    <text evidence="1">The sequence shown here is derived from an EMBL/GenBank/DDBJ whole genome shotgun (WGS) entry which is preliminary data.</text>
</comment>
<evidence type="ECO:0000313" key="2">
    <source>
        <dbReference type="Proteomes" id="UP000051908"/>
    </source>
</evidence>
<protein>
    <submittedName>
        <fullName evidence="1">HAD superfamily hydrolase</fullName>
    </submittedName>
</protein>
<dbReference type="InterPro" id="IPR036412">
    <property type="entry name" value="HAD-like_sf"/>
</dbReference>
<evidence type="ECO:0000313" key="1">
    <source>
        <dbReference type="EMBL" id="KRL31088.1"/>
    </source>
</evidence>
<dbReference type="SUPFAM" id="SSF56784">
    <property type="entry name" value="HAD-like"/>
    <property type="match status" value="1"/>
</dbReference>